<dbReference type="Proteomes" id="UP001196408">
    <property type="component" value="Unassembled WGS sequence"/>
</dbReference>
<dbReference type="Proteomes" id="UP001197492">
    <property type="component" value="Unassembled WGS sequence"/>
</dbReference>
<sequence>MMITIRIATVEDAESIQKIYAPYVLNTTITFELEPPTVKEMADRISHTLEKYPYLVAVEEGEVIGYAYAGTLYDRRAYDHSAELSIYIDDRKRHKGIGHLLYNALIDYLTRMNITNLYGCITYPNDASIAFHEKYGFKEAAHFHECGYKFDQWLDVVYLEKRLDKTTEPFIPFKELC</sequence>
<organism evidence="4 6">
    <name type="scientific">Catenibacterium mitsuokai</name>
    <dbReference type="NCBI Taxonomy" id="100886"/>
    <lineage>
        <taxon>Bacteria</taxon>
        <taxon>Bacillati</taxon>
        <taxon>Bacillota</taxon>
        <taxon>Erysipelotrichia</taxon>
        <taxon>Erysipelotrichales</taxon>
        <taxon>Coprobacillaceae</taxon>
        <taxon>Catenibacterium</taxon>
    </lineage>
</organism>
<dbReference type="EMBL" id="JAHOEL010000113">
    <property type="protein sequence ID" value="MBV3393718.1"/>
    <property type="molecule type" value="Genomic_DNA"/>
</dbReference>
<name>A0AAW4MXY3_9FIRM</name>
<keyword evidence="2" id="KW-0012">Acyltransferase</keyword>
<evidence type="ECO:0000313" key="4">
    <source>
        <dbReference type="EMBL" id="MBV3383678.1"/>
    </source>
</evidence>
<dbReference type="AlphaFoldDB" id="A0AAW4MXY3"/>
<feature type="domain" description="N-acetyltransferase" evidence="3">
    <location>
        <begin position="3"/>
        <end position="164"/>
    </location>
</feature>
<dbReference type="PANTHER" id="PTHR43072">
    <property type="entry name" value="N-ACETYLTRANSFERASE"/>
    <property type="match status" value="1"/>
</dbReference>
<dbReference type="PANTHER" id="PTHR43072:SF23">
    <property type="entry name" value="UPF0039 PROTEIN C11D3.02C"/>
    <property type="match status" value="1"/>
</dbReference>
<dbReference type="CDD" id="cd04301">
    <property type="entry name" value="NAT_SF"/>
    <property type="match status" value="1"/>
</dbReference>
<protein>
    <submittedName>
        <fullName evidence="4">GNAT family N-acetyltransferase</fullName>
    </submittedName>
</protein>
<dbReference type="EMBL" id="JAHOEF010000110">
    <property type="protein sequence ID" value="MBV3383678.1"/>
    <property type="molecule type" value="Genomic_DNA"/>
</dbReference>
<evidence type="ECO:0000259" key="3">
    <source>
        <dbReference type="PROSITE" id="PS51186"/>
    </source>
</evidence>
<dbReference type="Pfam" id="PF13420">
    <property type="entry name" value="Acetyltransf_4"/>
    <property type="match status" value="1"/>
</dbReference>
<comment type="caution">
    <text evidence="4">The sequence shown here is derived from an EMBL/GenBank/DDBJ whole genome shotgun (WGS) entry which is preliminary data.</text>
</comment>
<dbReference type="PROSITE" id="PS51186">
    <property type="entry name" value="GNAT"/>
    <property type="match status" value="1"/>
</dbReference>
<keyword evidence="1" id="KW-0808">Transferase</keyword>
<proteinExistence type="predicted"/>
<gene>
    <name evidence="4" type="ORF">KSV97_10755</name>
    <name evidence="5" type="ORF">KSW06_10795</name>
</gene>
<evidence type="ECO:0000313" key="6">
    <source>
        <dbReference type="Proteomes" id="UP001196408"/>
    </source>
</evidence>
<evidence type="ECO:0000313" key="5">
    <source>
        <dbReference type="EMBL" id="MBV3393718.1"/>
    </source>
</evidence>
<reference evidence="4 7" key="1">
    <citation type="submission" date="2021-06" db="EMBL/GenBank/DDBJ databases">
        <title>Collection of gut derived symbiotic bacterial strains cultured from healthy donors.</title>
        <authorList>
            <person name="Lin H."/>
            <person name="Littmann E."/>
            <person name="Pamer E.G."/>
        </authorList>
    </citation>
    <scope>NUCLEOTIDE SEQUENCE</scope>
    <source>
        <strain evidence="5 7">MSK.21.70</strain>
        <strain evidence="4">MSK.21.82</strain>
    </source>
</reference>
<keyword evidence="7" id="KW-1185">Reference proteome</keyword>
<accession>A0AAW4MXY3</accession>
<dbReference type="InterPro" id="IPR000182">
    <property type="entry name" value="GNAT_dom"/>
</dbReference>
<dbReference type="GO" id="GO:0016747">
    <property type="term" value="F:acyltransferase activity, transferring groups other than amino-acyl groups"/>
    <property type="evidence" value="ECO:0007669"/>
    <property type="project" value="InterPro"/>
</dbReference>
<evidence type="ECO:0000256" key="1">
    <source>
        <dbReference type="ARBA" id="ARBA00022679"/>
    </source>
</evidence>
<evidence type="ECO:0000313" key="7">
    <source>
        <dbReference type="Proteomes" id="UP001197492"/>
    </source>
</evidence>
<evidence type="ECO:0000256" key="2">
    <source>
        <dbReference type="ARBA" id="ARBA00023315"/>
    </source>
</evidence>